<gene>
    <name evidence="8" type="primary">LOC107462259</name>
</gene>
<dbReference type="SMART" id="SM00575">
    <property type="entry name" value="ZnF_PMZ"/>
    <property type="match status" value="1"/>
</dbReference>
<dbReference type="PANTHER" id="PTHR31973">
    <property type="entry name" value="POLYPROTEIN, PUTATIVE-RELATED"/>
    <property type="match status" value="1"/>
</dbReference>
<feature type="region of interest" description="Disordered" evidence="5">
    <location>
        <begin position="450"/>
        <end position="492"/>
    </location>
</feature>
<keyword evidence="1" id="KW-0479">Metal-binding</keyword>
<feature type="domain" description="SWIM-type" evidence="6">
    <location>
        <begin position="384"/>
        <end position="416"/>
    </location>
</feature>
<dbReference type="GO" id="GO:0008270">
    <property type="term" value="F:zinc ion binding"/>
    <property type="evidence" value="ECO:0007669"/>
    <property type="project" value="UniProtKB-KW"/>
</dbReference>
<keyword evidence="7" id="KW-1185">Reference proteome</keyword>
<accession>A0A6P4BED1</accession>
<dbReference type="PROSITE" id="PS50966">
    <property type="entry name" value="ZF_SWIM"/>
    <property type="match status" value="1"/>
</dbReference>
<dbReference type="Proteomes" id="UP000515211">
    <property type="component" value="Chromosome 8"/>
</dbReference>
<reference evidence="8" key="2">
    <citation type="submission" date="2025-08" db="UniProtKB">
        <authorList>
            <consortium name="RefSeq"/>
        </authorList>
    </citation>
    <scope>IDENTIFICATION</scope>
    <source>
        <tissue evidence="8">Whole plant</tissue>
    </source>
</reference>
<evidence type="ECO:0000313" key="7">
    <source>
        <dbReference type="Proteomes" id="UP000515211"/>
    </source>
</evidence>
<name>A0A6P4BED1_ARADU</name>
<feature type="compositionally biased region" description="Basic residues" evidence="5">
    <location>
        <begin position="461"/>
        <end position="474"/>
    </location>
</feature>
<protein>
    <submittedName>
        <fullName evidence="8">Uncharacterized protein LOC107462259</fullName>
    </submittedName>
</protein>
<reference evidence="7" key="1">
    <citation type="journal article" date="2016" name="Nat. Genet.">
        <title>The genome sequences of Arachis duranensis and Arachis ipaensis, the diploid ancestors of cultivated peanut.</title>
        <authorList>
            <person name="Bertioli D.J."/>
            <person name="Cannon S.B."/>
            <person name="Froenicke L."/>
            <person name="Huang G."/>
            <person name="Farmer A.D."/>
            <person name="Cannon E.K."/>
            <person name="Liu X."/>
            <person name="Gao D."/>
            <person name="Clevenger J."/>
            <person name="Dash S."/>
            <person name="Ren L."/>
            <person name="Moretzsohn M.C."/>
            <person name="Shirasawa K."/>
            <person name="Huang W."/>
            <person name="Vidigal B."/>
            <person name="Abernathy B."/>
            <person name="Chu Y."/>
            <person name="Niederhuth C.E."/>
            <person name="Umale P."/>
            <person name="Araujo A.C."/>
            <person name="Kozik A."/>
            <person name="Kim K.D."/>
            <person name="Burow M.D."/>
            <person name="Varshney R.K."/>
            <person name="Wang X."/>
            <person name="Zhang X."/>
            <person name="Barkley N."/>
            <person name="Guimaraes P.M."/>
            <person name="Isobe S."/>
            <person name="Guo B."/>
            <person name="Liao B."/>
            <person name="Stalker H.T."/>
            <person name="Schmitz R.J."/>
            <person name="Scheffler B.E."/>
            <person name="Leal-Bertioli S.C."/>
            <person name="Xun X."/>
            <person name="Jackson S.A."/>
            <person name="Michelmore R."/>
            <person name="Ozias-Akins P."/>
        </authorList>
    </citation>
    <scope>NUCLEOTIDE SEQUENCE [LARGE SCALE GENOMIC DNA]</scope>
    <source>
        <strain evidence="7">cv. V14167</strain>
    </source>
</reference>
<dbReference type="InterPro" id="IPR006564">
    <property type="entry name" value="Znf_PMZ"/>
</dbReference>
<keyword evidence="2 4" id="KW-0863">Zinc-finger</keyword>
<evidence type="ECO:0000256" key="1">
    <source>
        <dbReference type="ARBA" id="ARBA00022723"/>
    </source>
</evidence>
<feature type="compositionally biased region" description="Polar residues" evidence="5">
    <location>
        <begin position="624"/>
        <end position="642"/>
    </location>
</feature>
<dbReference type="Pfam" id="PF04434">
    <property type="entry name" value="SWIM"/>
    <property type="match status" value="1"/>
</dbReference>
<sequence>MKTFNNNHICARRTKNRAANRKWLASKLVKKIRKYPNLKHGEASDYFKRKCDLDLNKSSLTRALSDARNIVYGDAAAQYTLLRDYAETLLKSNPGSTIKIGVKPQPEGEPIFEKMYICLDGCKKGFKAGCRPLIGLDGAFLKTHFGGQILAAVGQDANNHIYVIAWAIVEVENKENWRWFLELLLDDLGDVASNKWCFISDMQKGLIPAVCELMPGVHHRFRVWHLWKNFNKQWNTQELRTMLWECARETTRHGFEQKMEKVKRKNEEAWAYLNKWPKESWTKAYFSHDPKLDNICNNACKVFNARIKEYRKKPILTLLEEVRMFVMRTIAKNKVKLQHHIGRLPPIQRSKLEKIRKESQKWRPVWCGDDGYHRFEIHGFPTNMAVDLEKHICTCRFWQITGMPCVHACTAIARLNGNPEDYCHKWLTMDSYKETYKHSLNPIPGQAMWEKSQYSRPQAPKIRRKPGPLKQKRRKDADEDPSGSKKSKTDATKLPRKYNEFSCAYCGTKGHTKRSCSHRKADDIAAALAAAAAAVIAKEKQKGANAATNVATSAVAGVATSSTTGVATSAATNVATSAAPTNAPSEIVLSQTPFSQPDNGDQEQVTPTTRPDKLQPKRKASPVPGSSSVDPLQGASAGTSSRMAKFMKFVPTPGVKPAFKPPRKK</sequence>
<evidence type="ECO:0000313" key="8">
    <source>
        <dbReference type="RefSeq" id="XP_015936327.1"/>
    </source>
</evidence>
<dbReference type="PANTHER" id="PTHR31973:SF187">
    <property type="entry name" value="MUTATOR TRANSPOSASE MUDRA PROTEIN"/>
    <property type="match status" value="1"/>
</dbReference>
<dbReference type="InterPro" id="IPR007527">
    <property type="entry name" value="Znf_SWIM"/>
</dbReference>
<evidence type="ECO:0000256" key="2">
    <source>
        <dbReference type="ARBA" id="ARBA00022771"/>
    </source>
</evidence>
<dbReference type="Pfam" id="PF10551">
    <property type="entry name" value="MULE"/>
    <property type="match status" value="1"/>
</dbReference>
<dbReference type="AlphaFoldDB" id="A0A6P4BED1"/>
<dbReference type="GeneID" id="107462259"/>
<dbReference type="InterPro" id="IPR018289">
    <property type="entry name" value="MULE_transposase_dom"/>
</dbReference>
<organism evidence="7 8">
    <name type="scientific">Arachis duranensis</name>
    <name type="common">Wild peanut</name>
    <dbReference type="NCBI Taxonomy" id="130453"/>
    <lineage>
        <taxon>Eukaryota</taxon>
        <taxon>Viridiplantae</taxon>
        <taxon>Streptophyta</taxon>
        <taxon>Embryophyta</taxon>
        <taxon>Tracheophyta</taxon>
        <taxon>Spermatophyta</taxon>
        <taxon>Magnoliopsida</taxon>
        <taxon>eudicotyledons</taxon>
        <taxon>Gunneridae</taxon>
        <taxon>Pentapetalae</taxon>
        <taxon>rosids</taxon>
        <taxon>fabids</taxon>
        <taxon>Fabales</taxon>
        <taxon>Fabaceae</taxon>
        <taxon>Papilionoideae</taxon>
        <taxon>50 kb inversion clade</taxon>
        <taxon>dalbergioids sensu lato</taxon>
        <taxon>Dalbergieae</taxon>
        <taxon>Pterocarpus clade</taxon>
        <taxon>Arachis</taxon>
    </lineage>
</organism>
<feature type="region of interest" description="Disordered" evidence="5">
    <location>
        <begin position="577"/>
        <end position="665"/>
    </location>
</feature>
<evidence type="ECO:0000256" key="5">
    <source>
        <dbReference type="SAM" id="MobiDB-lite"/>
    </source>
</evidence>
<evidence type="ECO:0000259" key="6">
    <source>
        <dbReference type="PROSITE" id="PS50966"/>
    </source>
</evidence>
<dbReference type="KEGG" id="adu:107462259"/>
<proteinExistence type="predicted"/>
<feature type="compositionally biased region" description="Polar residues" evidence="5">
    <location>
        <begin position="588"/>
        <end position="609"/>
    </location>
</feature>
<dbReference type="RefSeq" id="XP_015936327.1">
    <property type="nucleotide sequence ID" value="XM_016080841.1"/>
</dbReference>
<evidence type="ECO:0000256" key="4">
    <source>
        <dbReference type="PROSITE-ProRule" id="PRU00325"/>
    </source>
</evidence>
<evidence type="ECO:0000256" key="3">
    <source>
        <dbReference type="ARBA" id="ARBA00022833"/>
    </source>
</evidence>
<keyword evidence="3" id="KW-0862">Zinc</keyword>